<evidence type="ECO:0000313" key="2">
    <source>
        <dbReference type="Proteomes" id="UP000076532"/>
    </source>
</evidence>
<sequence>MPINGDRQRRVLSLVKCFAELETASQELFLKLDDLDVRKRAIRLEYSALFNLDTPTSNLPDEVLAMIFEAGIEAQPDPLLLDKWSFKLHVSEPWPTPTHFGDLVCLMSRTAGAASR</sequence>
<keyword evidence="2" id="KW-1185">Reference proteome</keyword>
<accession>A0A166TP50</accession>
<proteinExistence type="predicted"/>
<name>A0A166TP50_9AGAM</name>
<dbReference type="EMBL" id="KV417492">
    <property type="protein sequence ID" value="KZP30824.1"/>
    <property type="molecule type" value="Genomic_DNA"/>
</dbReference>
<organism evidence="1 2">
    <name type="scientific">Athelia psychrophila</name>
    <dbReference type="NCBI Taxonomy" id="1759441"/>
    <lineage>
        <taxon>Eukaryota</taxon>
        <taxon>Fungi</taxon>
        <taxon>Dikarya</taxon>
        <taxon>Basidiomycota</taxon>
        <taxon>Agaricomycotina</taxon>
        <taxon>Agaricomycetes</taxon>
        <taxon>Agaricomycetidae</taxon>
        <taxon>Atheliales</taxon>
        <taxon>Atheliaceae</taxon>
        <taxon>Athelia</taxon>
    </lineage>
</organism>
<protein>
    <submittedName>
        <fullName evidence="1">Uncharacterized protein</fullName>
    </submittedName>
</protein>
<dbReference type="AlphaFoldDB" id="A0A166TP50"/>
<evidence type="ECO:0000313" key="1">
    <source>
        <dbReference type="EMBL" id="KZP30824.1"/>
    </source>
</evidence>
<gene>
    <name evidence="1" type="ORF">FIBSPDRAFT_945747</name>
</gene>
<dbReference type="Proteomes" id="UP000076532">
    <property type="component" value="Unassembled WGS sequence"/>
</dbReference>
<reference evidence="1 2" key="1">
    <citation type="journal article" date="2016" name="Mol. Biol. Evol.">
        <title>Comparative Genomics of Early-Diverging Mushroom-Forming Fungi Provides Insights into the Origins of Lignocellulose Decay Capabilities.</title>
        <authorList>
            <person name="Nagy L.G."/>
            <person name="Riley R."/>
            <person name="Tritt A."/>
            <person name="Adam C."/>
            <person name="Daum C."/>
            <person name="Floudas D."/>
            <person name="Sun H."/>
            <person name="Yadav J.S."/>
            <person name="Pangilinan J."/>
            <person name="Larsson K.H."/>
            <person name="Matsuura K."/>
            <person name="Barry K."/>
            <person name="Labutti K."/>
            <person name="Kuo R."/>
            <person name="Ohm R.A."/>
            <person name="Bhattacharya S.S."/>
            <person name="Shirouzu T."/>
            <person name="Yoshinaga Y."/>
            <person name="Martin F.M."/>
            <person name="Grigoriev I.V."/>
            <person name="Hibbett D.S."/>
        </authorList>
    </citation>
    <scope>NUCLEOTIDE SEQUENCE [LARGE SCALE GENOMIC DNA]</scope>
    <source>
        <strain evidence="1 2">CBS 109695</strain>
    </source>
</reference>